<protein>
    <submittedName>
        <fullName evidence="3">Wsv035</fullName>
    </submittedName>
</protein>
<dbReference type="AlphaFoldDB" id="A0A183UVZ5"/>
<reference evidence="1 2" key="2">
    <citation type="submission" date="2018-11" db="EMBL/GenBank/DDBJ databases">
        <authorList>
            <consortium name="Pathogen Informatics"/>
        </authorList>
    </citation>
    <scope>NUCLEOTIDE SEQUENCE [LARGE SCALE GENOMIC DNA]</scope>
</reference>
<reference evidence="3" key="1">
    <citation type="submission" date="2016-06" db="UniProtKB">
        <authorList>
            <consortium name="WormBaseParasite"/>
        </authorList>
    </citation>
    <scope>IDENTIFICATION</scope>
</reference>
<dbReference type="WBParaSite" id="TCNE_0001266501-mRNA-1">
    <property type="protein sequence ID" value="TCNE_0001266501-mRNA-1"/>
    <property type="gene ID" value="TCNE_0001266501"/>
</dbReference>
<sequence length="281" mass="31359">MDSFLPPANLTCACSANLTRGGRDMDGSQSNCAVRTMYRASADATLESAFRSVAHPSKDSKLVKAASTDHVTQLLSLFTATEETVNKTERVAALRRMCPFHYFDYNRTLEASSIGDMRARTLYEPMPLCHYNNDYQQLFNKHAVSGSLKHHPCLVHYANADVMRDLVTGAKGKMSKEPRILNVLPGKLRAPLMPIDYSYAFLNETNSCGYVEALVHSKYLSTRQCGKDPMLNTDFLPLKLYVCRCKTTINLDGPGTPCDLQLGKEIMEKEAEDVSCLDYFV</sequence>
<evidence type="ECO:0000313" key="2">
    <source>
        <dbReference type="Proteomes" id="UP000050794"/>
    </source>
</evidence>
<dbReference type="Proteomes" id="UP000050794">
    <property type="component" value="Unassembled WGS sequence"/>
</dbReference>
<name>A0A183UVZ5_TOXCA</name>
<keyword evidence="2" id="KW-1185">Reference proteome</keyword>
<evidence type="ECO:0000313" key="3">
    <source>
        <dbReference type="WBParaSite" id="TCNE_0001266501-mRNA-1"/>
    </source>
</evidence>
<gene>
    <name evidence="1" type="ORF">TCNE_LOCUS12665</name>
</gene>
<evidence type="ECO:0000313" key="1">
    <source>
        <dbReference type="EMBL" id="VDM43986.1"/>
    </source>
</evidence>
<accession>A0A183UVZ5</accession>
<proteinExistence type="predicted"/>
<dbReference type="EMBL" id="UYWY01021369">
    <property type="protein sequence ID" value="VDM43986.1"/>
    <property type="molecule type" value="Genomic_DNA"/>
</dbReference>
<organism evidence="2 3">
    <name type="scientific">Toxocara canis</name>
    <name type="common">Canine roundworm</name>
    <dbReference type="NCBI Taxonomy" id="6265"/>
    <lineage>
        <taxon>Eukaryota</taxon>
        <taxon>Metazoa</taxon>
        <taxon>Ecdysozoa</taxon>
        <taxon>Nematoda</taxon>
        <taxon>Chromadorea</taxon>
        <taxon>Rhabditida</taxon>
        <taxon>Spirurina</taxon>
        <taxon>Ascaridomorpha</taxon>
        <taxon>Ascaridoidea</taxon>
        <taxon>Toxocaridae</taxon>
        <taxon>Toxocara</taxon>
    </lineage>
</organism>